<evidence type="ECO:0000313" key="2">
    <source>
        <dbReference type="Proteomes" id="UP001145114"/>
    </source>
</evidence>
<name>A0ACC1H738_9FUNG</name>
<proteinExistence type="predicted"/>
<reference evidence="1" key="1">
    <citation type="submission" date="2022-06" db="EMBL/GenBank/DDBJ databases">
        <title>Phylogenomic reconstructions and comparative analyses of Kickxellomycotina fungi.</title>
        <authorList>
            <person name="Reynolds N.K."/>
            <person name="Stajich J.E."/>
            <person name="Barry K."/>
            <person name="Grigoriev I.V."/>
            <person name="Crous P."/>
            <person name="Smith M.E."/>
        </authorList>
    </citation>
    <scope>NUCLEOTIDE SEQUENCE</scope>
    <source>
        <strain evidence="1">RSA 2271</strain>
    </source>
</reference>
<keyword evidence="2" id="KW-1185">Reference proteome</keyword>
<organism evidence="1 2">
    <name type="scientific">Spiromyces aspiralis</name>
    <dbReference type="NCBI Taxonomy" id="68401"/>
    <lineage>
        <taxon>Eukaryota</taxon>
        <taxon>Fungi</taxon>
        <taxon>Fungi incertae sedis</taxon>
        <taxon>Zoopagomycota</taxon>
        <taxon>Kickxellomycotina</taxon>
        <taxon>Kickxellomycetes</taxon>
        <taxon>Kickxellales</taxon>
        <taxon>Kickxellaceae</taxon>
        <taxon>Spiromyces</taxon>
    </lineage>
</organism>
<evidence type="ECO:0000313" key="1">
    <source>
        <dbReference type="EMBL" id="KAJ1670824.1"/>
    </source>
</evidence>
<accession>A0ACC1H738</accession>
<dbReference type="Proteomes" id="UP001145114">
    <property type="component" value="Unassembled WGS sequence"/>
</dbReference>
<protein>
    <submittedName>
        <fullName evidence="1">Uncharacterized protein</fullName>
    </submittedName>
</protein>
<comment type="caution">
    <text evidence="1">The sequence shown here is derived from an EMBL/GenBank/DDBJ whole genome shotgun (WGS) entry which is preliminary data.</text>
</comment>
<gene>
    <name evidence="1" type="ORF">EV182_007979</name>
</gene>
<dbReference type="EMBL" id="JAMZIH010009058">
    <property type="protein sequence ID" value="KAJ1670824.1"/>
    <property type="molecule type" value="Genomic_DNA"/>
</dbReference>
<sequence length="175" mass="19765">FSRDFGRAFTVVYVSMDADQDTMMSYIRSTNWLALPFEDQTRRTLLAEELQVQHVPTLIVFDAVRLRVVTKLGKDEIANDETRVTCIEDWIHKSETRRVSACGALWPPAISEAGPPNNPRRAKVVPHNESCYRAQSSGRSTAPAARRAPTGRLSQNLAKRMSFWKNIKNSLTSSQ</sequence>
<feature type="non-terminal residue" evidence="1">
    <location>
        <position position="1"/>
    </location>
</feature>